<evidence type="ECO:0000313" key="1">
    <source>
        <dbReference type="EMBL" id="TDT72506.1"/>
    </source>
</evidence>
<protein>
    <submittedName>
        <fullName evidence="1">Uncharacterized protein</fullName>
    </submittedName>
</protein>
<dbReference type="RefSeq" id="WP_134112201.1">
    <property type="nucleotide sequence ID" value="NZ_SOBG01000001.1"/>
</dbReference>
<gene>
    <name evidence="1" type="ORF">EV215_0316</name>
</gene>
<dbReference type="Proteomes" id="UP000294678">
    <property type="component" value="Unassembled WGS sequence"/>
</dbReference>
<dbReference type="EMBL" id="SOBG01000001">
    <property type="protein sequence ID" value="TDT72506.1"/>
    <property type="molecule type" value="Genomic_DNA"/>
</dbReference>
<sequence>MDFLSEQQLIFTSKKYEDIYIFFNETFSIKYQDLFILCSAIGFKNNRHIKFDSKGRELRSNYFSSAQKATAYSIILADKEIGREIEKFENKNFMLLARKKLEEYAEGGMEILLEEVFENKFIESKLDIVYKEYDIDLFSYVLEKFDEIPF</sequence>
<organism evidence="1 2">
    <name type="scientific">Hypnocyclicus thermotrophus</name>
    <dbReference type="NCBI Taxonomy" id="1627895"/>
    <lineage>
        <taxon>Bacteria</taxon>
        <taxon>Fusobacteriati</taxon>
        <taxon>Fusobacteriota</taxon>
        <taxon>Fusobacteriia</taxon>
        <taxon>Fusobacteriales</taxon>
        <taxon>Fusobacteriaceae</taxon>
        <taxon>Hypnocyclicus</taxon>
    </lineage>
</organism>
<comment type="caution">
    <text evidence="1">The sequence shown here is derived from an EMBL/GenBank/DDBJ whole genome shotgun (WGS) entry which is preliminary data.</text>
</comment>
<dbReference type="AlphaFoldDB" id="A0AA46I6L3"/>
<keyword evidence="2" id="KW-1185">Reference proteome</keyword>
<accession>A0AA46I6L3</accession>
<name>A0AA46I6L3_9FUSO</name>
<reference evidence="1 2" key="1">
    <citation type="submission" date="2019-03" db="EMBL/GenBank/DDBJ databases">
        <title>Genomic Encyclopedia of Type Strains, Phase IV (KMG-IV): sequencing the most valuable type-strain genomes for metagenomic binning, comparative biology and taxonomic classification.</title>
        <authorList>
            <person name="Goeker M."/>
        </authorList>
    </citation>
    <scope>NUCLEOTIDE SEQUENCE [LARGE SCALE GENOMIC DNA]</scope>
    <source>
        <strain evidence="1 2">DSM 100055</strain>
    </source>
</reference>
<proteinExistence type="predicted"/>
<evidence type="ECO:0000313" key="2">
    <source>
        <dbReference type="Proteomes" id="UP000294678"/>
    </source>
</evidence>